<keyword evidence="3" id="KW-1185">Reference proteome</keyword>
<dbReference type="Proteomes" id="UP000652761">
    <property type="component" value="Unassembled WGS sequence"/>
</dbReference>
<gene>
    <name evidence="2" type="ORF">Taro_001537</name>
</gene>
<sequence length="119" mass="13483">MEIIYQVLTTNVGIKLLSKVNTWEEVVTIGRQHLPESNQCRRFQLHRFSGRKRNQNPSSPPLALYSIHGKVMVYLKSFKKSLVNVALATIESKDPLKKVGGCDLGCEYWEVAINVAHCL</sequence>
<feature type="domain" description="Transposase Tnp1/En/Spm-like" evidence="1">
    <location>
        <begin position="73"/>
        <end position="115"/>
    </location>
</feature>
<reference evidence="2" key="1">
    <citation type="submission" date="2017-07" db="EMBL/GenBank/DDBJ databases">
        <title>Taro Niue Genome Assembly and Annotation.</title>
        <authorList>
            <person name="Atibalentja N."/>
            <person name="Keating K."/>
            <person name="Fields C.J."/>
        </authorList>
    </citation>
    <scope>NUCLEOTIDE SEQUENCE</scope>
    <source>
        <strain evidence="2">Niue_2</strain>
        <tissue evidence="2">Leaf</tissue>
    </source>
</reference>
<evidence type="ECO:0000259" key="1">
    <source>
        <dbReference type="Pfam" id="PF03017"/>
    </source>
</evidence>
<name>A0A843TJB4_COLES</name>
<organism evidence="2 3">
    <name type="scientific">Colocasia esculenta</name>
    <name type="common">Wild taro</name>
    <name type="synonym">Arum esculentum</name>
    <dbReference type="NCBI Taxonomy" id="4460"/>
    <lineage>
        <taxon>Eukaryota</taxon>
        <taxon>Viridiplantae</taxon>
        <taxon>Streptophyta</taxon>
        <taxon>Embryophyta</taxon>
        <taxon>Tracheophyta</taxon>
        <taxon>Spermatophyta</taxon>
        <taxon>Magnoliopsida</taxon>
        <taxon>Liliopsida</taxon>
        <taxon>Araceae</taxon>
        <taxon>Aroideae</taxon>
        <taxon>Colocasieae</taxon>
        <taxon>Colocasia</taxon>
    </lineage>
</organism>
<dbReference type="AlphaFoldDB" id="A0A843TJB4"/>
<protein>
    <recommendedName>
        <fullName evidence="1">Transposase Tnp1/En/Spm-like domain-containing protein</fullName>
    </recommendedName>
</protein>
<evidence type="ECO:0000313" key="2">
    <source>
        <dbReference type="EMBL" id="MQL69250.1"/>
    </source>
</evidence>
<comment type="caution">
    <text evidence="2">The sequence shown here is derived from an EMBL/GenBank/DDBJ whole genome shotgun (WGS) entry which is preliminary data.</text>
</comment>
<dbReference type="EMBL" id="NMUH01000032">
    <property type="protein sequence ID" value="MQL69250.1"/>
    <property type="molecule type" value="Genomic_DNA"/>
</dbReference>
<accession>A0A843TJB4</accession>
<proteinExistence type="predicted"/>
<dbReference type="Pfam" id="PF03017">
    <property type="entry name" value="Transposase_23"/>
    <property type="match status" value="1"/>
</dbReference>
<evidence type="ECO:0000313" key="3">
    <source>
        <dbReference type="Proteomes" id="UP000652761"/>
    </source>
</evidence>
<dbReference type="InterPro" id="IPR004264">
    <property type="entry name" value="Transposase_23"/>
</dbReference>